<dbReference type="EMBL" id="CM046396">
    <property type="protein sequence ID" value="KAI8538669.1"/>
    <property type="molecule type" value="Genomic_DNA"/>
</dbReference>
<evidence type="ECO:0000313" key="1">
    <source>
        <dbReference type="EMBL" id="KAI8538669.1"/>
    </source>
</evidence>
<sequence length="1035" mass="116556">MELHISTSLHKFPFPSFHRHSPKRLFFTSHLLHGFNFPTRLEPNSRTLRFALCSEKDSSPNGSPFRENREEGGRSSREDSGFVEVIGIGSRKDAILDFCLDSPSLWPSLRFWKTESNLETEHSVSESRRDMGKYMRKPEITGDVAVMEILSPQSQPSLGVLTRAKTHALQSLQSNTPPPRNPEPAYLQQRNRRLEKILVNDAKKQQPQPRKNGSGLNPNPSLSPNPDMGSSIRCLEGEEGFIISDFTKRACNEIEAEDLNDLGFEASFGENYLDFETRERDIFFEDSLKVQLQQRYPGKDITPGILEAPSVLLSCSKAVILVCTFLAFYSSSYEIFFLIDTIDFVKFLHSFDLFRWHPLGVAWGVFCACEQYTGTVTGAVVNRKQEWKRKKKKLEVATAGYGADHIRAVDILKTVKSTNRLVVGIILKPFSFEGRRRQDEVKDLIENLQDHTNFCIVVDADVLLEKELVTLDEALKTANTAVLMAINGLSILTSESQRKLLDSQHDNVKELNVSDVMKILESYREAKIGFGAGHNMKTSIMRAVYDCPFLSVGLKDLDGVVICILSSSAVVDRSDVNAFLHTFRQTTEYMGGIIISLVHEPTMEPNLIMATVLAIGHTRHQVSQECSIFSRLAQHFPFIVNLLRSRSQSPVGEESYFPEDPSFSEAINTDSGEMQNEIPAHSTAEDFGIYSTELQTVLSYNGVETYYLRGSDSSFEEKDVEYSESTTDSSDFDDLNVGGVPAFQREPLIPRNLGPGFRISEEWTNQGANDCRAISTLDNLRIYKLPVGVKPSEELRNCLNLSNTIHHQEKSGEEDMMAQTQAPPRISWDALTDAGFEAVSEFYDSASAVFKGTDTDVCKKRGVLSARASSMLEAERESQQKWNPIVEISYRGGKYKGRCQGGLPEGKTSQGRLSLRNGSIYEGMWRYGKRSGLGTFKFSNGDVFRGSWRDDVMHGKGWLYFHTGDRWFVNFWKGKANGEGRFYSKLGEIFFGHFKDGYRDGHFLCIDVDGSRYVENWDEGVLVSRKQLDADADSV</sequence>
<reference evidence="1" key="1">
    <citation type="submission" date="2022-02" db="EMBL/GenBank/DDBJ databases">
        <title>Plant Genome Project.</title>
        <authorList>
            <person name="Zhang R.-G."/>
        </authorList>
    </citation>
    <scope>NUCLEOTIDE SEQUENCE</scope>
    <source>
        <strain evidence="1">AT1</strain>
    </source>
</reference>
<organism evidence="1 2">
    <name type="scientific">Rhododendron molle</name>
    <name type="common">Chinese azalea</name>
    <name type="synonym">Azalea mollis</name>
    <dbReference type="NCBI Taxonomy" id="49168"/>
    <lineage>
        <taxon>Eukaryota</taxon>
        <taxon>Viridiplantae</taxon>
        <taxon>Streptophyta</taxon>
        <taxon>Embryophyta</taxon>
        <taxon>Tracheophyta</taxon>
        <taxon>Spermatophyta</taxon>
        <taxon>Magnoliopsida</taxon>
        <taxon>eudicotyledons</taxon>
        <taxon>Gunneridae</taxon>
        <taxon>Pentapetalae</taxon>
        <taxon>asterids</taxon>
        <taxon>Ericales</taxon>
        <taxon>Ericaceae</taxon>
        <taxon>Ericoideae</taxon>
        <taxon>Rhodoreae</taxon>
        <taxon>Rhododendron</taxon>
    </lineage>
</organism>
<dbReference type="Proteomes" id="UP001062846">
    <property type="component" value="Chromosome 9"/>
</dbReference>
<protein>
    <submittedName>
        <fullName evidence="1">Uncharacterized protein</fullName>
    </submittedName>
</protein>
<name>A0ACC0MDJ3_RHOML</name>
<comment type="caution">
    <text evidence="1">The sequence shown here is derived from an EMBL/GenBank/DDBJ whole genome shotgun (WGS) entry which is preliminary data.</text>
</comment>
<proteinExistence type="predicted"/>
<keyword evidence="2" id="KW-1185">Reference proteome</keyword>
<accession>A0ACC0MDJ3</accession>
<gene>
    <name evidence="1" type="ORF">RHMOL_Rhmol09G0122600</name>
</gene>
<evidence type="ECO:0000313" key="2">
    <source>
        <dbReference type="Proteomes" id="UP001062846"/>
    </source>
</evidence>